<dbReference type="InterPro" id="IPR007969">
    <property type="entry name" value="DUF732"/>
</dbReference>
<dbReference type="Pfam" id="PF05305">
    <property type="entry name" value="DUF732"/>
    <property type="match status" value="1"/>
</dbReference>
<feature type="chain" id="PRO_5015700570" description="DUF732 domain-containing protein" evidence="1">
    <location>
        <begin position="34"/>
        <end position="118"/>
    </location>
</feature>
<feature type="signal peptide" evidence="1">
    <location>
        <begin position="1"/>
        <end position="33"/>
    </location>
</feature>
<gene>
    <name evidence="3" type="ORF">MNAB215_3876</name>
</gene>
<dbReference type="AlphaFoldDB" id="A0A2U3PD04"/>
<dbReference type="RefSeq" id="WP_077080235.1">
    <property type="nucleotide sequence ID" value="NZ_FUEZ01000004.1"/>
</dbReference>
<proteinExistence type="predicted"/>
<protein>
    <recommendedName>
        <fullName evidence="2">DUF732 domain-containing protein</fullName>
    </recommendedName>
</protein>
<keyword evidence="4" id="KW-1185">Reference proteome</keyword>
<accession>A0A2U3PD04</accession>
<name>A0A2U3PD04_9MYCO</name>
<evidence type="ECO:0000313" key="3">
    <source>
        <dbReference type="EMBL" id="SPM41666.1"/>
    </source>
</evidence>
<dbReference type="OrthoDB" id="4748473at2"/>
<evidence type="ECO:0000256" key="1">
    <source>
        <dbReference type="SAM" id="SignalP"/>
    </source>
</evidence>
<evidence type="ECO:0000259" key="2">
    <source>
        <dbReference type="Pfam" id="PF05305"/>
    </source>
</evidence>
<keyword evidence="1" id="KW-0732">Signal</keyword>
<sequence length="118" mass="12302">MAVLSPRPGRLRTVVVAGALLGGAIAVAGPAHAGADEFVNDINSVGIGNHDDPHNFDLVGFGNAICWRLYTGEAPAQIADSMFANSRTGKQAELTHDQFDAAVRFAHADLCPDAGPKH</sequence>
<feature type="domain" description="DUF732" evidence="2">
    <location>
        <begin position="36"/>
        <end position="113"/>
    </location>
</feature>
<dbReference type="EMBL" id="FUEZ01000004">
    <property type="protein sequence ID" value="SPM41666.1"/>
    <property type="molecule type" value="Genomic_DNA"/>
</dbReference>
<organism evidence="3 4">
    <name type="scientific">Mycobacterium numidiamassiliense</name>
    <dbReference type="NCBI Taxonomy" id="1841861"/>
    <lineage>
        <taxon>Bacteria</taxon>
        <taxon>Bacillati</taxon>
        <taxon>Actinomycetota</taxon>
        <taxon>Actinomycetes</taxon>
        <taxon>Mycobacteriales</taxon>
        <taxon>Mycobacteriaceae</taxon>
        <taxon>Mycobacterium</taxon>
    </lineage>
</organism>
<evidence type="ECO:0000313" key="4">
    <source>
        <dbReference type="Proteomes" id="UP000240424"/>
    </source>
</evidence>
<dbReference type="STRING" id="1841861.GCA_900157365_02196"/>
<reference evidence="3 4" key="1">
    <citation type="submission" date="2017-01" db="EMBL/GenBank/DDBJ databases">
        <authorList>
            <consortium name="Urmite Genomes"/>
        </authorList>
    </citation>
    <scope>NUCLEOTIDE SEQUENCE [LARGE SCALE GENOMIC DNA]</scope>
    <source>
        <strain evidence="3 4">AB215</strain>
    </source>
</reference>
<dbReference type="Proteomes" id="UP000240424">
    <property type="component" value="Unassembled WGS sequence"/>
</dbReference>